<dbReference type="Gene3D" id="3.40.50.1820">
    <property type="entry name" value="alpha/beta hydrolase"/>
    <property type="match status" value="1"/>
</dbReference>
<organism evidence="3 4">
    <name type="scientific">Paraburkholderia unamae</name>
    <dbReference type="NCBI Taxonomy" id="219649"/>
    <lineage>
        <taxon>Bacteria</taxon>
        <taxon>Pseudomonadati</taxon>
        <taxon>Pseudomonadota</taxon>
        <taxon>Betaproteobacteria</taxon>
        <taxon>Burkholderiales</taxon>
        <taxon>Burkholderiaceae</taxon>
        <taxon>Paraburkholderia</taxon>
    </lineage>
</organism>
<protein>
    <submittedName>
        <fullName evidence="3">Prolyl oligopeptidase family protein</fullName>
    </submittedName>
</protein>
<dbReference type="EMBL" id="QEOB01000003">
    <property type="protein sequence ID" value="PVX85904.1"/>
    <property type="molecule type" value="Genomic_DNA"/>
</dbReference>
<comment type="caution">
    <text evidence="3">The sequence shown here is derived from an EMBL/GenBank/DDBJ whole genome shotgun (WGS) entry which is preliminary data.</text>
</comment>
<reference evidence="3 4" key="1">
    <citation type="submission" date="2018-05" db="EMBL/GenBank/DDBJ databases">
        <title>Genomic Encyclopedia of Type Strains, Phase IV (KMG-V): Genome sequencing to study the core and pangenomes of soil and plant-associated prokaryotes.</title>
        <authorList>
            <person name="Whitman W."/>
        </authorList>
    </citation>
    <scope>NUCLEOTIDE SEQUENCE [LARGE SCALE GENOMIC DNA]</scope>
    <source>
        <strain evidence="3 4">SCZa-39</strain>
    </source>
</reference>
<dbReference type="SUPFAM" id="SSF53474">
    <property type="entry name" value="alpha/beta-Hydrolases"/>
    <property type="match status" value="1"/>
</dbReference>
<keyword evidence="4" id="KW-1185">Reference proteome</keyword>
<dbReference type="Proteomes" id="UP000245712">
    <property type="component" value="Unassembled WGS sequence"/>
</dbReference>
<dbReference type="PANTHER" id="PTHR22946">
    <property type="entry name" value="DIENELACTONE HYDROLASE DOMAIN-CONTAINING PROTEIN-RELATED"/>
    <property type="match status" value="1"/>
</dbReference>
<feature type="domain" description="Peptidase S9 prolyl oligopeptidase catalytic" evidence="2">
    <location>
        <begin position="77"/>
        <end position="226"/>
    </location>
</feature>
<accession>A0ABX5KST5</accession>
<name>A0ABX5KST5_9BURK</name>
<gene>
    <name evidence="3" type="ORF">C7402_103482</name>
</gene>
<evidence type="ECO:0000313" key="3">
    <source>
        <dbReference type="EMBL" id="PVX85904.1"/>
    </source>
</evidence>
<dbReference type="InterPro" id="IPR001375">
    <property type="entry name" value="Peptidase_S9_cat"/>
</dbReference>
<proteinExistence type="predicted"/>
<dbReference type="InterPro" id="IPR029058">
    <property type="entry name" value="AB_hydrolase_fold"/>
</dbReference>
<sequence length="256" mass="28266">MSDIPLPPTDHKLHDGHVTLTVRHHRPAQTGNAPGIMVTPGGIATGSLDSIDWAASRLARAGFNALSITYRSGSPEHDPQDIRIALEWFSEREGVDGNRIAVFGMSRGGMSALRAAALIPELRAAVSFGSPTDLLQHVRGVAPYAPGRYQLLCNWLGGVPDENRAFYEMIQPISYASQIHQPVLGIHGQFDMHVPPEQTIWMNEALRRHGNEQAEVHLIPFMNHYADVTPTYQFGFDLVMEPACEFFKRVLEPALA</sequence>
<dbReference type="Pfam" id="PF00326">
    <property type="entry name" value="Peptidase_S9"/>
    <property type="match status" value="1"/>
</dbReference>
<keyword evidence="1" id="KW-0378">Hydrolase</keyword>
<evidence type="ECO:0000259" key="2">
    <source>
        <dbReference type="Pfam" id="PF00326"/>
    </source>
</evidence>
<dbReference type="InterPro" id="IPR050261">
    <property type="entry name" value="FrsA_esterase"/>
</dbReference>
<dbReference type="RefSeq" id="WP_116610390.1">
    <property type="nucleotide sequence ID" value="NZ_QEOB01000003.1"/>
</dbReference>
<evidence type="ECO:0000256" key="1">
    <source>
        <dbReference type="ARBA" id="ARBA00022801"/>
    </source>
</evidence>
<evidence type="ECO:0000313" key="4">
    <source>
        <dbReference type="Proteomes" id="UP000245712"/>
    </source>
</evidence>
<dbReference type="PANTHER" id="PTHR22946:SF9">
    <property type="entry name" value="POLYKETIDE TRANSFERASE AF380"/>
    <property type="match status" value="1"/>
</dbReference>